<dbReference type="GO" id="GO:0005634">
    <property type="term" value="C:nucleus"/>
    <property type="evidence" value="ECO:0007669"/>
    <property type="project" value="TreeGrafter"/>
</dbReference>
<accession>A0A0L0P0G3</accession>
<organism evidence="2 3">
    <name type="scientific">Candidozyma auris</name>
    <name type="common">Yeast</name>
    <name type="synonym">Candida auris</name>
    <dbReference type="NCBI Taxonomy" id="498019"/>
    <lineage>
        <taxon>Eukaryota</taxon>
        <taxon>Fungi</taxon>
        <taxon>Dikarya</taxon>
        <taxon>Ascomycota</taxon>
        <taxon>Saccharomycotina</taxon>
        <taxon>Pichiomycetes</taxon>
        <taxon>Metschnikowiaceae</taxon>
        <taxon>Candidozyma</taxon>
    </lineage>
</organism>
<sequence>MMLGLEQYLQHRSDQFAPGNEHGDPESGLSFSSGAISEEITDIDEKEDPVEYQSSEQARLKESLNLLKILSGKQSAFKAAQTKKKVRNLGLEEKKYLESELTDSSLDAPMYEPLSEKADLLKELEQRMYSSRKSASAMDLLNIRRAEKHEENLPSEEHVEVIPDHESSDCEPEVIEEIQTNKVAVRDIFSSFGHRRKMNKDGEWKLEVKLRISPNKLGEIKKYDDPFRTRGINPGGSSMINTLMRKRHTKIVTLRLPSNFLQEIQKTLNPLYTKSSGIPNGKSARCVFDEMMQSASVTAYPKLTPLQKAKELYPPPIRRQEMHVIDRDQLLHISTSSNLKPREKRTSIHENLGSLSSLCIHKYPPQNGHESISSILNTIDDIDDFIADKAPLAFESQPHTRIYKQFIQHHALDNNQLWTDKFSPPSADDLLLDPQTRYTLGRWINNAFSILKSQSTKTPRNVKIREQQMRQRKKQSQSMQGFIVNDIEDDSEETEEDVFVPVLILQGPLGCGKSAAVYAAMKALDGYVYEINAGQNRSRRDLYGPLKEFCTTNIISQRGQEKSFQEGLVFFEDCDVLFEQDKTFWTAVQDVINFSKRPIVISAQDTSSIPRSIWEQAEEQNYVIYIESQDTEAFKQYIWLCCFSEGYDLSDNILDWVLKQSNRGSYDVRKALMISQWLCKEDVDLNSDETLLIDMRRDQTNDSNYDSSLEAFARERDILSSSDVIVANMRSVKLQEQSPNELLDSYIVDDGQSLHPSPEPDECNVGKYIHNRLNVKNDKELSLLLFNKIRSVVLEFVASRTKKRPKFLQDYYGVRTSTRSRSSESSFDLPMLDAQDLPETSVCYSMSKTSFILELAAYCRDWARFQKALYDVERERRQKGEDISIEAMGWRHFQKGTAEILSVFPNVKASPKSISS</sequence>
<comment type="caution">
    <text evidence="2">The sequence shown here is derived from an EMBL/GenBank/DDBJ whole genome shotgun (WGS) entry which is preliminary data.</text>
</comment>
<dbReference type="VEuPathDB" id="FungiDB:CJJ09_002499"/>
<dbReference type="EMBL" id="LGST01000021">
    <property type="protein sequence ID" value="KND99871.1"/>
    <property type="molecule type" value="Genomic_DNA"/>
</dbReference>
<dbReference type="PANTHER" id="PTHR23389:SF6">
    <property type="entry name" value="REPLICATION FACTOR C SUBUNIT 1"/>
    <property type="match status" value="1"/>
</dbReference>
<dbReference type="PANTHER" id="PTHR23389">
    <property type="entry name" value="CHROMOSOME TRANSMISSION FIDELITY FACTOR 18"/>
    <property type="match status" value="1"/>
</dbReference>
<reference evidence="3" key="1">
    <citation type="journal article" date="2015" name="BMC Genomics">
        <title>Draft genome of a commonly misdiagnosed multidrug resistant pathogen Candida auris.</title>
        <authorList>
            <person name="Chatterjee S."/>
            <person name="Alampalli S.V."/>
            <person name="Nageshan R.K."/>
            <person name="Chettiar S.T."/>
            <person name="Joshi S."/>
            <person name="Tatu U.S."/>
        </authorList>
    </citation>
    <scope>NUCLEOTIDE SEQUENCE [LARGE SCALE GENOMIC DNA]</scope>
    <source>
        <strain evidence="3">6684</strain>
    </source>
</reference>
<evidence type="ECO:0008006" key="4">
    <source>
        <dbReference type="Google" id="ProtNLM"/>
    </source>
</evidence>
<dbReference type="VEuPathDB" id="FungiDB:CJI96_0003561"/>
<dbReference type="VEuPathDB" id="FungiDB:CJI97_000536"/>
<dbReference type="GO" id="GO:0006260">
    <property type="term" value="P:DNA replication"/>
    <property type="evidence" value="ECO:0007669"/>
    <property type="project" value="UniProtKB-KW"/>
</dbReference>
<dbReference type="Proteomes" id="UP000037122">
    <property type="component" value="Unassembled WGS sequence"/>
</dbReference>
<keyword evidence="1" id="KW-0235">DNA replication</keyword>
<evidence type="ECO:0000256" key="1">
    <source>
        <dbReference type="ARBA" id="ARBA00022705"/>
    </source>
</evidence>
<dbReference type="SUPFAM" id="SSF52540">
    <property type="entry name" value="P-loop containing nucleoside triphosphate hydrolases"/>
    <property type="match status" value="1"/>
</dbReference>
<dbReference type="InterPro" id="IPR027417">
    <property type="entry name" value="P-loop_NTPase"/>
</dbReference>
<dbReference type="VEuPathDB" id="FungiDB:B9J08_000534"/>
<gene>
    <name evidence="2" type="ORF">QG37_03297</name>
</gene>
<dbReference type="VEuPathDB" id="FungiDB:CJJ07_004020"/>
<evidence type="ECO:0000313" key="3">
    <source>
        <dbReference type="Proteomes" id="UP000037122"/>
    </source>
</evidence>
<dbReference type="Gene3D" id="3.40.50.300">
    <property type="entry name" value="P-loop containing nucleotide triphosphate hydrolases"/>
    <property type="match status" value="1"/>
</dbReference>
<evidence type="ECO:0000313" key="2">
    <source>
        <dbReference type="EMBL" id="KND99871.1"/>
    </source>
</evidence>
<dbReference type="AlphaFoldDB" id="A0A0L0P0G3"/>
<dbReference type="VEuPathDB" id="FungiDB:QG37_03297"/>
<protein>
    <recommendedName>
        <fullName evidence="4">ATPase AAA-type core domain-containing protein</fullName>
    </recommendedName>
</protein>
<proteinExistence type="predicted"/>
<dbReference type="GO" id="GO:0003677">
    <property type="term" value="F:DNA binding"/>
    <property type="evidence" value="ECO:0007669"/>
    <property type="project" value="TreeGrafter"/>
</dbReference>
<name>A0A0L0P0G3_CANAR</name>